<feature type="compositionally biased region" description="Basic and acidic residues" evidence="1">
    <location>
        <begin position="1101"/>
        <end position="1114"/>
    </location>
</feature>
<feature type="region of interest" description="Disordered" evidence="1">
    <location>
        <begin position="903"/>
        <end position="1229"/>
    </location>
</feature>
<feature type="compositionally biased region" description="Polar residues" evidence="1">
    <location>
        <begin position="459"/>
        <end position="469"/>
    </location>
</feature>
<protein>
    <submittedName>
        <fullName evidence="4">Protein NPAT-like isoform X1</fullName>
    </submittedName>
</protein>
<dbReference type="InterPro" id="IPR031442">
    <property type="entry name" value="NPAT_C"/>
</dbReference>
<feature type="region of interest" description="Disordered" evidence="1">
    <location>
        <begin position="195"/>
        <end position="225"/>
    </location>
</feature>
<feature type="region of interest" description="Disordered" evidence="1">
    <location>
        <begin position="1338"/>
        <end position="1389"/>
    </location>
</feature>
<feature type="compositionally biased region" description="Polar residues" evidence="1">
    <location>
        <begin position="410"/>
        <end position="419"/>
    </location>
</feature>
<evidence type="ECO:0000259" key="2">
    <source>
        <dbReference type="Pfam" id="PF15712"/>
    </source>
</evidence>
<dbReference type="GO" id="GO:0005634">
    <property type="term" value="C:nucleus"/>
    <property type="evidence" value="ECO:0007669"/>
    <property type="project" value="TreeGrafter"/>
</dbReference>
<dbReference type="PANTHER" id="PTHR15087:SF14">
    <property type="entry name" value="PROTEIN NPAT"/>
    <property type="match status" value="1"/>
</dbReference>
<organism evidence="3 4">
    <name type="scientific">Clupea harengus</name>
    <name type="common">Atlantic herring</name>
    <dbReference type="NCBI Taxonomy" id="7950"/>
    <lineage>
        <taxon>Eukaryota</taxon>
        <taxon>Metazoa</taxon>
        <taxon>Chordata</taxon>
        <taxon>Craniata</taxon>
        <taxon>Vertebrata</taxon>
        <taxon>Euteleostomi</taxon>
        <taxon>Actinopterygii</taxon>
        <taxon>Neopterygii</taxon>
        <taxon>Teleostei</taxon>
        <taxon>Clupei</taxon>
        <taxon>Clupeiformes</taxon>
        <taxon>Clupeoidei</taxon>
        <taxon>Clupeidae</taxon>
        <taxon>Clupea</taxon>
    </lineage>
</organism>
<feature type="compositionally biased region" description="Polar residues" evidence="1">
    <location>
        <begin position="1203"/>
        <end position="1213"/>
    </location>
</feature>
<dbReference type="OrthoDB" id="6287635at2759"/>
<feature type="compositionally biased region" description="Polar residues" evidence="1">
    <location>
        <begin position="1311"/>
        <end position="1320"/>
    </location>
</feature>
<sequence>MLLPSDIARLVLGYLQQEGLSATSRAFVLESPNLKEYAEHSTEDGFIPACVFSLFGKNLKTILNEYVAAKTKEISEENQVPAMLTSLWKKLDVTLNQIKCMQNSPIVYSSQRMRTKNGIMRHRALSSPLASPIPGGVSVSSPIPTPHIDPGHSTPVCISSQQLRPSPLAFSHFQDGSRLSINLSHNTPLQIIVPDQRFTPGPLSPARRKCDSPRRRGGCLASGSGSTRASLVTSGLIQEGQSQEVGSENFPQMVIDSAREKILKDRSLQEKLAENINKILASDNSPQASKAACSSVDQDPSIDEILGLQGEIHMSDVAIHDILEQTESDPAFQALFELFDYGKGRTSGTEEIEGGQRDQDGEEIGFVEELADVVDPSPVQEDSASCAEPSSAPKSKTRGAQEAKNKRKSTPSSNASKNPTPILPSALTPRQPASENLASGRGSTLDPKQRGSRRHTRASQHASQASKSTAAEEEVSMDVDSPVAPETDSVPLTQEMPEASKGQSPEQPPATAGSSQLLGATPGLPLSILVSGATPGLPLSSLVSGTTPGLPLSSLVSGATPGLPLSSLASGATPGLPLSSLVSGTTAGHEVQLESVQGQSAHRPVEKTPEVLSGPHTNKESVGEQGPLSSSPVKNSTQGREVIQKSQLPDRVRGSEVSSVLPLAPAACPAAVSSSSSSSAVQTDPNQIVSLKIIVSDEEEQPSTDPTLSQAVSSISEEGIPTIYLSSPAKSPARGVLLSAPSSGVTPEETVQAVSCLQRTEVSQDGHQRAPGGAGDGPKEPGFFQLLPASAGFSGPSSYFVVTDQMVPGDRQSSVVVVPGAPAVQGQVTTLPQVLATPPRSRAVPQSYGSTFIISSPIQSMLQNVVVPVSVMGQSNTGKFTVVPNQVLTLPCTTSVAQPAALVSKPKLAPRQDARNPGKTVKSGAGPVQKAAVPLPLPSPSPSPSPSTESMKTGGYVRMLCFDPPSSNTPTPPAAPTAAPAASQSPTQTRSPAPTSTPPTEKQTRSPAPTTPTPTERQTSRDGVRALTPKPIILGGNRAKRRVETVRVEDKTPQPLAFIVPQNRDSSVRDLSGVKDINTTSSSFEAPKGPAAAQQGPSTRSESRRKSHMTEKPDTGSASSDVALNTTASEQSHRHRTVSSGAKRDGQESGKQDTVNGQDERPAPPQEVTPVTANKEKELEAHQGREKEKERTQLAPPAPQEPVSITSSRTTPAASGAPCKALSKTSPLTKQAAEMLQDIQGLHPTATPPKKPGLGCLDMPLPRTPGLGRLHEDSLDCLRTPGRQRPGREAEGTPRHLLPPATPELPACSPASETGSENSINMAAHTLMILSRAARTGGPLKDSLRQEEAAAPTAVCKSKKRKPSPADKKEHPGASSSKKKAKKQKRLLDSFPDDLDVDKFLSSLHYDE</sequence>
<dbReference type="PANTHER" id="PTHR15087">
    <property type="entry name" value="PROTEIN NPAT"/>
    <property type="match status" value="1"/>
</dbReference>
<dbReference type="GeneID" id="122128476"/>
<feature type="compositionally biased region" description="Basic and acidic residues" evidence="1">
    <location>
        <begin position="1174"/>
        <end position="1192"/>
    </location>
</feature>
<name>A0A8M1KSI8_CLUHA</name>
<evidence type="ECO:0000313" key="3">
    <source>
        <dbReference type="Proteomes" id="UP000515152"/>
    </source>
</evidence>
<feature type="region of interest" description="Disordered" evidence="1">
    <location>
        <begin position="595"/>
        <end position="656"/>
    </location>
</feature>
<feature type="compositionally biased region" description="Low complexity" evidence="1">
    <location>
        <begin position="976"/>
        <end position="1000"/>
    </location>
</feature>
<gene>
    <name evidence="4" type="primary">LOC122128476</name>
</gene>
<dbReference type="Pfam" id="PF15712">
    <property type="entry name" value="NPAT_C"/>
    <property type="match status" value="2"/>
</dbReference>
<dbReference type="Proteomes" id="UP000515152">
    <property type="component" value="Chromosome 9"/>
</dbReference>
<feature type="compositionally biased region" description="Low complexity" evidence="1">
    <location>
        <begin position="1086"/>
        <end position="1097"/>
    </location>
</feature>
<reference evidence="4" key="1">
    <citation type="submission" date="2025-08" db="UniProtKB">
        <authorList>
            <consortium name="RefSeq"/>
        </authorList>
    </citation>
    <scope>IDENTIFICATION</scope>
</reference>
<feature type="compositionally biased region" description="Basic and acidic residues" evidence="1">
    <location>
        <begin position="1042"/>
        <end position="1052"/>
    </location>
</feature>
<accession>A0A8M1KSI8</accession>
<feature type="region of interest" description="Disordered" evidence="1">
    <location>
        <begin position="374"/>
        <end position="526"/>
    </location>
</feature>
<feature type="domain" description="Protein NPAT C-terminal" evidence="2">
    <location>
        <begin position="710"/>
        <end position="899"/>
    </location>
</feature>
<feature type="compositionally biased region" description="Basic and acidic residues" evidence="1">
    <location>
        <begin position="1142"/>
        <end position="1151"/>
    </location>
</feature>
<feature type="compositionally biased region" description="Pro residues" evidence="1">
    <location>
        <begin position="935"/>
        <end position="945"/>
    </location>
</feature>
<dbReference type="KEGG" id="char:122128476"/>
<evidence type="ECO:0000256" key="1">
    <source>
        <dbReference type="SAM" id="MobiDB-lite"/>
    </source>
</evidence>
<feature type="region of interest" description="Disordered" evidence="1">
    <location>
        <begin position="1242"/>
        <end position="1320"/>
    </location>
</feature>
<dbReference type="GO" id="GO:0003712">
    <property type="term" value="F:transcription coregulator activity"/>
    <property type="evidence" value="ECO:0007669"/>
    <property type="project" value="TreeGrafter"/>
</dbReference>
<feature type="region of interest" description="Disordered" evidence="1">
    <location>
        <begin position="760"/>
        <end position="780"/>
    </location>
</feature>
<evidence type="ECO:0000313" key="4">
    <source>
        <dbReference type="RefSeq" id="XP_042564619.1"/>
    </source>
</evidence>
<dbReference type="InterPro" id="IPR006594">
    <property type="entry name" value="LisH"/>
</dbReference>
<feature type="compositionally biased region" description="Polar residues" evidence="1">
    <location>
        <begin position="627"/>
        <end position="647"/>
    </location>
</feature>
<proteinExistence type="predicted"/>
<feature type="compositionally biased region" description="Polar residues" evidence="1">
    <location>
        <begin position="1116"/>
        <end position="1130"/>
    </location>
</feature>
<dbReference type="PROSITE" id="PS50896">
    <property type="entry name" value="LISH"/>
    <property type="match status" value="1"/>
</dbReference>
<dbReference type="RefSeq" id="XP_042564619.1">
    <property type="nucleotide sequence ID" value="XM_042708685.1"/>
</dbReference>
<feature type="domain" description="Protein NPAT C-terminal" evidence="2">
    <location>
        <begin position="1068"/>
        <end position="1408"/>
    </location>
</feature>
<keyword evidence="3" id="KW-1185">Reference proteome</keyword>
<dbReference type="InterPro" id="IPR052850">
    <property type="entry name" value="NPAT_LisH"/>
</dbReference>